<dbReference type="OrthoDB" id="290737at2"/>
<feature type="compositionally biased region" description="Basic residues" evidence="1">
    <location>
        <begin position="1"/>
        <end position="21"/>
    </location>
</feature>
<gene>
    <name evidence="2" type="ORF">Enr8_05640</name>
</gene>
<organism evidence="2 3">
    <name type="scientific">Blastopirellula retiformator</name>
    <dbReference type="NCBI Taxonomy" id="2527970"/>
    <lineage>
        <taxon>Bacteria</taxon>
        <taxon>Pseudomonadati</taxon>
        <taxon>Planctomycetota</taxon>
        <taxon>Planctomycetia</taxon>
        <taxon>Pirellulales</taxon>
        <taxon>Pirellulaceae</taxon>
        <taxon>Blastopirellula</taxon>
    </lineage>
</organism>
<keyword evidence="3" id="KW-1185">Reference proteome</keyword>
<dbReference type="AlphaFoldDB" id="A0A5C5VLP5"/>
<name>A0A5C5VLP5_9BACT</name>
<sequence length="149" mass="16957">MTTRISKKKPSPKHAPPKRSKQRVEPEVVSVNGLKGVGLVRFAGETKLELRDRLKMSRDMFGRVVNVSVRTLAKVESEGQQVEKLRRPYNEVYRLHQTLSEVVDPSALGSWFSDPNPAFDGLKPIEVIERGEIDRLWEMAYRLRSGMPG</sequence>
<proteinExistence type="predicted"/>
<feature type="region of interest" description="Disordered" evidence="1">
    <location>
        <begin position="1"/>
        <end position="26"/>
    </location>
</feature>
<protein>
    <submittedName>
        <fullName evidence="2">Uncharacterized protein</fullName>
    </submittedName>
</protein>
<reference evidence="2 3" key="1">
    <citation type="submission" date="2019-02" db="EMBL/GenBank/DDBJ databases">
        <title>Deep-cultivation of Planctomycetes and their phenomic and genomic characterization uncovers novel biology.</title>
        <authorList>
            <person name="Wiegand S."/>
            <person name="Jogler M."/>
            <person name="Boedeker C."/>
            <person name="Pinto D."/>
            <person name="Vollmers J."/>
            <person name="Rivas-Marin E."/>
            <person name="Kohn T."/>
            <person name="Peeters S.H."/>
            <person name="Heuer A."/>
            <person name="Rast P."/>
            <person name="Oberbeckmann S."/>
            <person name="Bunk B."/>
            <person name="Jeske O."/>
            <person name="Meyerdierks A."/>
            <person name="Storesund J.E."/>
            <person name="Kallscheuer N."/>
            <person name="Luecker S."/>
            <person name="Lage O.M."/>
            <person name="Pohl T."/>
            <person name="Merkel B.J."/>
            <person name="Hornburger P."/>
            <person name="Mueller R.-W."/>
            <person name="Bruemmer F."/>
            <person name="Labrenz M."/>
            <person name="Spormann A.M."/>
            <person name="Op Den Camp H."/>
            <person name="Overmann J."/>
            <person name="Amann R."/>
            <person name="Jetten M.S.M."/>
            <person name="Mascher T."/>
            <person name="Medema M.H."/>
            <person name="Devos D.P."/>
            <person name="Kaster A.-K."/>
            <person name="Ovreas L."/>
            <person name="Rohde M."/>
            <person name="Galperin M.Y."/>
            <person name="Jogler C."/>
        </authorList>
    </citation>
    <scope>NUCLEOTIDE SEQUENCE [LARGE SCALE GENOMIC DNA]</scope>
    <source>
        <strain evidence="2 3">Enr8</strain>
    </source>
</reference>
<accession>A0A5C5VLP5</accession>
<comment type="caution">
    <text evidence="2">The sequence shown here is derived from an EMBL/GenBank/DDBJ whole genome shotgun (WGS) entry which is preliminary data.</text>
</comment>
<dbReference type="EMBL" id="SJPF01000001">
    <property type="protein sequence ID" value="TWT38870.1"/>
    <property type="molecule type" value="Genomic_DNA"/>
</dbReference>
<dbReference type="Proteomes" id="UP000318878">
    <property type="component" value="Unassembled WGS sequence"/>
</dbReference>
<evidence type="ECO:0000313" key="2">
    <source>
        <dbReference type="EMBL" id="TWT38870.1"/>
    </source>
</evidence>
<evidence type="ECO:0000256" key="1">
    <source>
        <dbReference type="SAM" id="MobiDB-lite"/>
    </source>
</evidence>
<evidence type="ECO:0000313" key="3">
    <source>
        <dbReference type="Proteomes" id="UP000318878"/>
    </source>
</evidence>